<dbReference type="InterPro" id="IPR000572">
    <property type="entry name" value="OxRdtase_Mopterin-bd_dom"/>
</dbReference>
<name>A0A1X7BQ13_9RHOB</name>
<dbReference type="SUPFAM" id="SSF56524">
    <property type="entry name" value="Oxidoreductase molybdopterin-binding domain"/>
    <property type="match status" value="1"/>
</dbReference>
<feature type="signal peptide" evidence="1">
    <location>
        <begin position="1"/>
        <end position="28"/>
    </location>
</feature>
<keyword evidence="1" id="KW-0732">Signal</keyword>
<evidence type="ECO:0000256" key="1">
    <source>
        <dbReference type="SAM" id="SignalP"/>
    </source>
</evidence>
<accession>A0A1X7BQ13</accession>
<feature type="domain" description="Oxidoreductase molybdopterin-binding" evidence="2">
    <location>
        <begin position="65"/>
        <end position="140"/>
    </location>
</feature>
<gene>
    <name evidence="3" type="ORF">ROA7745_01504</name>
</gene>
<proteinExistence type="predicted"/>
<evidence type="ECO:0000313" key="4">
    <source>
        <dbReference type="Proteomes" id="UP000193224"/>
    </source>
</evidence>
<organism evidence="3 4">
    <name type="scientific">Roseovarius aestuarii</name>
    <dbReference type="NCBI Taxonomy" id="475083"/>
    <lineage>
        <taxon>Bacteria</taxon>
        <taxon>Pseudomonadati</taxon>
        <taxon>Pseudomonadota</taxon>
        <taxon>Alphaproteobacteria</taxon>
        <taxon>Rhodobacterales</taxon>
        <taxon>Roseobacteraceae</taxon>
        <taxon>Roseovarius</taxon>
    </lineage>
</organism>
<evidence type="ECO:0000259" key="2">
    <source>
        <dbReference type="Pfam" id="PF00174"/>
    </source>
</evidence>
<dbReference type="OrthoDB" id="9798763at2"/>
<reference evidence="3 4" key="1">
    <citation type="submission" date="2017-03" db="EMBL/GenBank/DDBJ databases">
        <authorList>
            <person name="Afonso C.L."/>
            <person name="Miller P.J."/>
            <person name="Scott M.A."/>
            <person name="Spackman E."/>
            <person name="Goraichik I."/>
            <person name="Dimitrov K.M."/>
            <person name="Suarez D.L."/>
            <person name="Swayne D.E."/>
        </authorList>
    </citation>
    <scope>NUCLEOTIDE SEQUENCE [LARGE SCALE GENOMIC DNA]</scope>
    <source>
        <strain evidence="3 4">CECT 7745</strain>
    </source>
</reference>
<dbReference type="EMBL" id="FWXB01000004">
    <property type="protein sequence ID" value="SMC11687.1"/>
    <property type="molecule type" value="Genomic_DNA"/>
</dbReference>
<dbReference type="Proteomes" id="UP000193224">
    <property type="component" value="Unassembled WGS sequence"/>
</dbReference>
<protein>
    <submittedName>
        <fullName evidence="3">Oxidoreductase molybdopterin binding domain protein</fullName>
    </submittedName>
</protein>
<dbReference type="Gene3D" id="3.90.420.10">
    <property type="entry name" value="Oxidoreductase, molybdopterin-binding domain"/>
    <property type="match status" value="1"/>
</dbReference>
<dbReference type="InterPro" id="IPR036374">
    <property type="entry name" value="OxRdtase_Mopterin-bd_sf"/>
</dbReference>
<keyword evidence="4" id="KW-1185">Reference proteome</keyword>
<feature type="chain" id="PRO_5013049951" evidence="1">
    <location>
        <begin position="29"/>
        <end position="169"/>
    </location>
</feature>
<dbReference type="RefSeq" id="WP_085799650.1">
    <property type="nucleotide sequence ID" value="NZ_FWXB01000004.1"/>
</dbReference>
<dbReference type="Pfam" id="PF00174">
    <property type="entry name" value="Oxidored_molyb"/>
    <property type="match status" value="1"/>
</dbReference>
<evidence type="ECO:0000313" key="3">
    <source>
        <dbReference type="EMBL" id="SMC11687.1"/>
    </source>
</evidence>
<dbReference type="AlphaFoldDB" id="A0A1X7BQ13"/>
<sequence length="169" mass="18368">MLQLKFAVLAALSLTLAFLTPVGGTAEADELVLLTIEDGTTSDAGPKVVELNRTDLEAFPSVSFTTTTNWTSGPQTFVGVPLLALLEEVGATAGSIEVSAINDYSQYFPIGDPTNEGAIVAYLVNGQPMTPRDKGPLWLVYNYDSDSRYRTETVYSRSIWQLDRIVISR</sequence>